<dbReference type="PANTHER" id="PTHR44757">
    <property type="entry name" value="DIGUANYLATE CYCLASE DGCP"/>
    <property type="match status" value="1"/>
</dbReference>
<dbReference type="InterPro" id="IPR043128">
    <property type="entry name" value="Rev_trsase/Diguanyl_cyclase"/>
</dbReference>
<dbReference type="Gene3D" id="3.30.450.20">
    <property type="entry name" value="PAS domain"/>
    <property type="match status" value="1"/>
</dbReference>
<evidence type="ECO:0000259" key="3">
    <source>
        <dbReference type="PROSITE" id="PS50887"/>
    </source>
</evidence>
<reference evidence="4 5" key="1">
    <citation type="submission" date="2022-08" db="EMBL/GenBank/DDBJ databases">
        <title>novel species in genus Aeromicrobium.</title>
        <authorList>
            <person name="Ye L."/>
        </authorList>
    </citation>
    <scope>NUCLEOTIDE SEQUENCE [LARGE SCALE GENOMIC DNA]</scope>
    <source>
        <strain evidence="5">zg-Y1379</strain>
    </source>
</reference>
<name>A0ABY5MAY4_9ACTN</name>
<dbReference type="GO" id="GO:0052621">
    <property type="term" value="F:diguanylate cyclase activity"/>
    <property type="evidence" value="ECO:0007669"/>
    <property type="project" value="UniProtKB-EC"/>
</dbReference>
<dbReference type="SMART" id="SM00091">
    <property type="entry name" value="PAS"/>
    <property type="match status" value="1"/>
</dbReference>
<dbReference type="Gene3D" id="3.30.70.270">
    <property type="match status" value="1"/>
</dbReference>
<dbReference type="PANTHER" id="PTHR44757:SF2">
    <property type="entry name" value="BIOFILM ARCHITECTURE MAINTENANCE PROTEIN MBAA"/>
    <property type="match status" value="1"/>
</dbReference>
<protein>
    <submittedName>
        <fullName evidence="4">Diguanylate cyclase</fullName>
        <ecNumber evidence="4">2.7.7.65</ecNumber>
    </submittedName>
</protein>
<dbReference type="Proteomes" id="UP001316184">
    <property type="component" value="Chromosome"/>
</dbReference>
<dbReference type="InterPro" id="IPR000160">
    <property type="entry name" value="GGDEF_dom"/>
</dbReference>
<dbReference type="Pfam" id="PF00990">
    <property type="entry name" value="GGDEF"/>
    <property type="match status" value="1"/>
</dbReference>
<proteinExistence type="predicted"/>
<dbReference type="PROSITE" id="PS50887">
    <property type="entry name" value="GGDEF"/>
    <property type="match status" value="1"/>
</dbReference>
<dbReference type="RefSeq" id="WP_232399340.1">
    <property type="nucleotide sequence ID" value="NZ_CP102173.1"/>
</dbReference>
<dbReference type="CDD" id="cd01949">
    <property type="entry name" value="GGDEF"/>
    <property type="match status" value="1"/>
</dbReference>
<gene>
    <name evidence="4" type="ORF">NQV15_08235</name>
</gene>
<evidence type="ECO:0000313" key="4">
    <source>
        <dbReference type="EMBL" id="UUP15285.1"/>
    </source>
</evidence>
<feature type="compositionally biased region" description="Basic and acidic residues" evidence="1">
    <location>
        <begin position="369"/>
        <end position="378"/>
    </location>
</feature>
<feature type="domain" description="PAS" evidence="2">
    <location>
        <begin position="1"/>
        <end position="48"/>
    </location>
</feature>
<dbReference type="SUPFAM" id="SSF55073">
    <property type="entry name" value="Nucleotide cyclase"/>
    <property type="match status" value="1"/>
</dbReference>
<keyword evidence="4" id="KW-0548">Nucleotidyltransferase</keyword>
<evidence type="ECO:0000259" key="2">
    <source>
        <dbReference type="PROSITE" id="PS50112"/>
    </source>
</evidence>
<sequence>MTDFEAVFRGASTGFVITAADGTIVDVNDWFATWTGLGREDLLGTSFLRLLPVGDRIVFSTRTAPLLDLAGRVPEIAVTVLGADRVRLPATLGASRVMTDPDVTLYVVVPRRERSFEEMQLISAVHRAEEADARRRSAEEDLERVARHDTLTGLLNRTGMVAALAERFTDLPPGQELGACWIGLDHFRVVVESLGRPAGDDVLKTIARRLGDRFGEGALVGRVGGDKFVVVLREEPLEDHADSILALVAEPMMADDLEIVVSASIGLATGQRVTFPGRAGPARPQPPKPSCSTQAPACTPPRRLVETGGSVRRSSMTSPGSTRSDCSARSVRPSPATSFAWSINPSWISARARSTALRRSSDGTTRIAEPSRRQDSSRWRRRAG</sequence>
<dbReference type="NCBIfam" id="TIGR00254">
    <property type="entry name" value="GGDEF"/>
    <property type="match status" value="1"/>
</dbReference>
<dbReference type="InterPro" id="IPR052155">
    <property type="entry name" value="Biofilm_reg_signaling"/>
</dbReference>
<dbReference type="NCBIfam" id="TIGR00229">
    <property type="entry name" value="sensory_box"/>
    <property type="match status" value="1"/>
</dbReference>
<feature type="compositionally biased region" description="Polar residues" evidence="1">
    <location>
        <begin position="312"/>
        <end position="327"/>
    </location>
</feature>
<organism evidence="4 5">
    <name type="scientific">Aeromicrobium wangtongii</name>
    <dbReference type="NCBI Taxonomy" id="2969247"/>
    <lineage>
        <taxon>Bacteria</taxon>
        <taxon>Bacillati</taxon>
        <taxon>Actinomycetota</taxon>
        <taxon>Actinomycetes</taxon>
        <taxon>Propionibacteriales</taxon>
        <taxon>Nocardioidaceae</taxon>
        <taxon>Aeromicrobium</taxon>
    </lineage>
</organism>
<dbReference type="PROSITE" id="PS50112">
    <property type="entry name" value="PAS"/>
    <property type="match status" value="1"/>
</dbReference>
<dbReference type="EMBL" id="CP102173">
    <property type="protein sequence ID" value="UUP15285.1"/>
    <property type="molecule type" value="Genomic_DNA"/>
</dbReference>
<feature type="region of interest" description="Disordered" evidence="1">
    <location>
        <begin position="353"/>
        <end position="384"/>
    </location>
</feature>
<dbReference type="CDD" id="cd00130">
    <property type="entry name" value="PAS"/>
    <property type="match status" value="1"/>
</dbReference>
<dbReference type="SUPFAM" id="SSF55785">
    <property type="entry name" value="PYP-like sensor domain (PAS domain)"/>
    <property type="match status" value="1"/>
</dbReference>
<dbReference type="SMART" id="SM00267">
    <property type="entry name" value="GGDEF"/>
    <property type="match status" value="1"/>
</dbReference>
<keyword evidence="4" id="KW-0808">Transferase</keyword>
<evidence type="ECO:0000256" key="1">
    <source>
        <dbReference type="SAM" id="MobiDB-lite"/>
    </source>
</evidence>
<feature type="domain" description="GGDEF" evidence="3">
    <location>
        <begin position="175"/>
        <end position="301"/>
    </location>
</feature>
<feature type="region of interest" description="Disordered" evidence="1">
    <location>
        <begin position="276"/>
        <end position="336"/>
    </location>
</feature>
<evidence type="ECO:0000313" key="5">
    <source>
        <dbReference type="Proteomes" id="UP001316184"/>
    </source>
</evidence>
<dbReference type="Pfam" id="PF13426">
    <property type="entry name" value="PAS_9"/>
    <property type="match status" value="1"/>
</dbReference>
<accession>A0ABY5MAY4</accession>
<dbReference type="InterPro" id="IPR000014">
    <property type="entry name" value="PAS"/>
</dbReference>
<dbReference type="EC" id="2.7.7.65" evidence="4"/>
<dbReference type="InterPro" id="IPR029787">
    <property type="entry name" value="Nucleotide_cyclase"/>
</dbReference>
<dbReference type="InterPro" id="IPR035965">
    <property type="entry name" value="PAS-like_dom_sf"/>
</dbReference>
<keyword evidence="5" id="KW-1185">Reference proteome</keyword>